<accession>A0ABD5XQ27</accession>
<protein>
    <submittedName>
        <fullName evidence="1">Uncharacterized protein</fullName>
    </submittedName>
</protein>
<name>A0ABD5XQ27_9EURY</name>
<gene>
    <name evidence="1" type="ORF">ACFQRB_13870</name>
</gene>
<reference evidence="1 2" key="1">
    <citation type="journal article" date="2019" name="Int. J. Syst. Evol. Microbiol.">
        <title>The Global Catalogue of Microorganisms (GCM) 10K type strain sequencing project: providing services to taxonomists for standard genome sequencing and annotation.</title>
        <authorList>
            <consortium name="The Broad Institute Genomics Platform"/>
            <consortium name="The Broad Institute Genome Sequencing Center for Infectious Disease"/>
            <person name="Wu L."/>
            <person name="Ma J."/>
        </authorList>
    </citation>
    <scope>NUCLEOTIDE SEQUENCE [LARGE SCALE GENOMIC DNA]</scope>
    <source>
        <strain evidence="1 2">DT92</strain>
    </source>
</reference>
<dbReference type="Proteomes" id="UP001596368">
    <property type="component" value="Unassembled WGS sequence"/>
</dbReference>
<evidence type="ECO:0000313" key="1">
    <source>
        <dbReference type="EMBL" id="MFC7137235.1"/>
    </source>
</evidence>
<keyword evidence="2" id="KW-1185">Reference proteome</keyword>
<comment type="caution">
    <text evidence="1">The sequence shown here is derived from an EMBL/GenBank/DDBJ whole genome shotgun (WGS) entry which is preliminary data.</text>
</comment>
<organism evidence="1 2">
    <name type="scientific">Halobaculum litoreum</name>
    <dbReference type="NCBI Taxonomy" id="3031998"/>
    <lineage>
        <taxon>Archaea</taxon>
        <taxon>Methanobacteriati</taxon>
        <taxon>Methanobacteriota</taxon>
        <taxon>Stenosarchaea group</taxon>
        <taxon>Halobacteria</taxon>
        <taxon>Halobacteriales</taxon>
        <taxon>Haloferacaceae</taxon>
        <taxon>Halobaculum</taxon>
    </lineage>
</organism>
<dbReference type="AlphaFoldDB" id="A0ABD5XQ27"/>
<dbReference type="InterPro" id="IPR045396">
    <property type="entry name" value="DUF6517"/>
</dbReference>
<dbReference type="Pfam" id="PF20127">
    <property type="entry name" value="DUF6517"/>
    <property type="match status" value="1"/>
</dbReference>
<sequence length="223" mass="23547">MSDDVPAPPVPEAALADAGYEFAGDDTTVGFDSRFVTVAVRTRFYDDPAVADALPTTDADRAARACFVSRCHFRPGFERAPVSPAAVVGFAAEQARGEFLADLRDSGLRDLEAGPTRRFAFDDVEGRLFEVDAHYPVDATAAVAEATSGTLRVPVRVLAAIRPWRDTFLLAGAAYPTGSLVDAVAAGIGVGVDRVTLTRSFDPAPDARAAAVAFLRIVGTETE</sequence>
<proteinExistence type="predicted"/>
<evidence type="ECO:0000313" key="2">
    <source>
        <dbReference type="Proteomes" id="UP001596368"/>
    </source>
</evidence>
<dbReference type="EMBL" id="JBHSZG010000001">
    <property type="protein sequence ID" value="MFC7137235.1"/>
    <property type="molecule type" value="Genomic_DNA"/>
</dbReference>